<gene>
    <name evidence="10" type="ORF">AMORRO_LOCUS16057</name>
</gene>
<dbReference type="Pfam" id="PF01590">
    <property type="entry name" value="GAF"/>
    <property type="match status" value="1"/>
</dbReference>
<dbReference type="Proteomes" id="UP000789342">
    <property type="component" value="Unassembled WGS sequence"/>
</dbReference>
<evidence type="ECO:0000256" key="1">
    <source>
        <dbReference type="ARBA" id="ARBA00022553"/>
    </source>
</evidence>
<dbReference type="PROSITE" id="PS50110">
    <property type="entry name" value="RESPONSE_REGULATORY"/>
    <property type="match status" value="1"/>
</dbReference>
<comment type="caution">
    <text evidence="10">The sequence shown here is derived from an EMBL/GenBank/DDBJ whole genome shotgun (WGS) entry which is preliminary data.</text>
</comment>
<evidence type="ECO:0000256" key="5">
    <source>
        <dbReference type="ARBA" id="ARBA00023015"/>
    </source>
</evidence>
<dbReference type="EMBL" id="CAJVPV010041861">
    <property type="protein sequence ID" value="CAG8762887.1"/>
    <property type="molecule type" value="Genomic_DNA"/>
</dbReference>
<evidence type="ECO:0000259" key="9">
    <source>
        <dbReference type="PROSITE" id="PS50110"/>
    </source>
</evidence>
<dbReference type="PANTHER" id="PTHR48111">
    <property type="entry name" value="REGULATOR OF RPOS"/>
    <property type="match status" value="1"/>
</dbReference>
<dbReference type="SMART" id="SM00065">
    <property type="entry name" value="GAF"/>
    <property type="match status" value="1"/>
</dbReference>
<feature type="modified residue" description="4-aspartylphosphate" evidence="8">
    <location>
        <position position="29"/>
    </location>
</feature>
<keyword evidence="1 8" id="KW-0597">Phosphoprotein</keyword>
<evidence type="ECO:0000256" key="8">
    <source>
        <dbReference type="PROSITE-ProRule" id="PRU00169"/>
    </source>
</evidence>
<dbReference type="GO" id="GO:0016301">
    <property type="term" value="F:kinase activity"/>
    <property type="evidence" value="ECO:0007669"/>
    <property type="project" value="UniProtKB-KW"/>
</dbReference>
<dbReference type="GO" id="GO:0006355">
    <property type="term" value="P:regulation of DNA-templated transcription"/>
    <property type="evidence" value="ECO:0007669"/>
    <property type="project" value="TreeGrafter"/>
</dbReference>
<dbReference type="GO" id="GO:0032993">
    <property type="term" value="C:protein-DNA complex"/>
    <property type="evidence" value="ECO:0007669"/>
    <property type="project" value="TreeGrafter"/>
</dbReference>
<keyword evidence="11" id="KW-1185">Reference proteome</keyword>
<protein>
    <submittedName>
        <fullName evidence="10">16777_t:CDS:1</fullName>
    </submittedName>
</protein>
<dbReference type="PANTHER" id="PTHR48111:SF1">
    <property type="entry name" value="TWO-COMPONENT RESPONSE REGULATOR ORR33"/>
    <property type="match status" value="1"/>
</dbReference>
<dbReference type="GO" id="GO:0000976">
    <property type="term" value="F:transcription cis-regulatory region binding"/>
    <property type="evidence" value="ECO:0007669"/>
    <property type="project" value="TreeGrafter"/>
</dbReference>
<sequence>FELHTACDGLDALEILRKLPEPPDLILCDINTQNMNGLNALRSDPENQFIPVIWLSTKMGKNASIEEKEADDYLIKPFCARELIVRVRANIKLSCIRRKLLLQQKWQLETKDLLFSINQKIRSGFNIKETLASVVRQIQKILPSERVFIINTNSENCKEFYLIALASIYPNEHEHVGKPLDHIISDNDKTPSGVPFEPISETFRILQCRPNMVVRENIYSRLVGEYVSTIFTPIKTNSSTWGWLFTYRPPNSIWLDSEKEFVEQISNQIGLAITHATLMEEKLKKEAQMEAARAANEAKGQILANTSH</sequence>
<dbReference type="GO" id="GO:0000156">
    <property type="term" value="F:phosphorelay response regulator activity"/>
    <property type="evidence" value="ECO:0007669"/>
    <property type="project" value="TreeGrafter"/>
</dbReference>
<evidence type="ECO:0000256" key="3">
    <source>
        <dbReference type="ARBA" id="ARBA00022777"/>
    </source>
</evidence>
<reference evidence="10" key="1">
    <citation type="submission" date="2021-06" db="EMBL/GenBank/DDBJ databases">
        <authorList>
            <person name="Kallberg Y."/>
            <person name="Tangrot J."/>
            <person name="Rosling A."/>
        </authorList>
    </citation>
    <scope>NUCLEOTIDE SEQUENCE</scope>
    <source>
        <strain evidence="10">CL551</strain>
    </source>
</reference>
<dbReference type="InterPro" id="IPR003018">
    <property type="entry name" value="GAF"/>
</dbReference>
<evidence type="ECO:0000256" key="2">
    <source>
        <dbReference type="ARBA" id="ARBA00022679"/>
    </source>
</evidence>
<evidence type="ECO:0000256" key="6">
    <source>
        <dbReference type="ARBA" id="ARBA00023125"/>
    </source>
</evidence>
<feature type="non-terminal residue" evidence="10">
    <location>
        <position position="1"/>
    </location>
</feature>
<keyword evidence="5" id="KW-0805">Transcription regulation</keyword>
<evidence type="ECO:0000313" key="10">
    <source>
        <dbReference type="EMBL" id="CAG8762887.1"/>
    </source>
</evidence>
<name>A0A9N9J469_9GLOM</name>
<dbReference type="InterPro" id="IPR011006">
    <property type="entry name" value="CheY-like_superfamily"/>
</dbReference>
<organism evidence="10 11">
    <name type="scientific">Acaulospora morrowiae</name>
    <dbReference type="NCBI Taxonomy" id="94023"/>
    <lineage>
        <taxon>Eukaryota</taxon>
        <taxon>Fungi</taxon>
        <taxon>Fungi incertae sedis</taxon>
        <taxon>Mucoromycota</taxon>
        <taxon>Glomeromycotina</taxon>
        <taxon>Glomeromycetes</taxon>
        <taxon>Diversisporales</taxon>
        <taxon>Acaulosporaceae</taxon>
        <taxon>Acaulospora</taxon>
    </lineage>
</organism>
<keyword evidence="7" id="KW-0804">Transcription</keyword>
<evidence type="ECO:0000256" key="7">
    <source>
        <dbReference type="ARBA" id="ARBA00023163"/>
    </source>
</evidence>
<dbReference type="AlphaFoldDB" id="A0A9N9J469"/>
<dbReference type="SUPFAM" id="SSF52172">
    <property type="entry name" value="CheY-like"/>
    <property type="match status" value="1"/>
</dbReference>
<dbReference type="Pfam" id="PF00072">
    <property type="entry name" value="Response_reg"/>
    <property type="match status" value="1"/>
</dbReference>
<dbReference type="Gene3D" id="3.40.50.2300">
    <property type="match status" value="1"/>
</dbReference>
<feature type="non-terminal residue" evidence="10">
    <location>
        <position position="308"/>
    </location>
</feature>
<dbReference type="GO" id="GO:0005829">
    <property type="term" value="C:cytosol"/>
    <property type="evidence" value="ECO:0007669"/>
    <property type="project" value="TreeGrafter"/>
</dbReference>
<dbReference type="InterPro" id="IPR001789">
    <property type="entry name" value="Sig_transdc_resp-reg_receiver"/>
</dbReference>
<keyword evidence="6" id="KW-0238">DNA-binding</keyword>
<keyword evidence="2" id="KW-0808">Transferase</keyword>
<evidence type="ECO:0000313" key="11">
    <source>
        <dbReference type="Proteomes" id="UP000789342"/>
    </source>
</evidence>
<keyword evidence="3" id="KW-0418">Kinase</keyword>
<dbReference type="Gene3D" id="6.10.250.690">
    <property type="match status" value="1"/>
</dbReference>
<evidence type="ECO:0000256" key="4">
    <source>
        <dbReference type="ARBA" id="ARBA00023012"/>
    </source>
</evidence>
<dbReference type="InterPro" id="IPR039420">
    <property type="entry name" value="WalR-like"/>
</dbReference>
<feature type="domain" description="Response regulatory" evidence="9">
    <location>
        <begin position="1"/>
        <end position="91"/>
    </location>
</feature>
<proteinExistence type="predicted"/>
<dbReference type="SUPFAM" id="SSF55781">
    <property type="entry name" value="GAF domain-like"/>
    <property type="match status" value="1"/>
</dbReference>
<accession>A0A9N9J469</accession>
<dbReference type="Gene3D" id="3.30.450.40">
    <property type="match status" value="1"/>
</dbReference>
<keyword evidence="4" id="KW-0902">Two-component regulatory system</keyword>
<dbReference type="OrthoDB" id="2431898at2759"/>
<dbReference type="InterPro" id="IPR029016">
    <property type="entry name" value="GAF-like_dom_sf"/>
</dbReference>